<sequence>MAERPNTSSHPSRRRAIGMALGTGAALAGAGVLAPPAAAAAPSGTWRNVPVPDGTAPQMWAVSAPTRRTAFAIGQHSWSQLDVTSVLHWNGRAWRPEPVPPMKWNWYMDLAAASPRAAWIVGLGLNDQAPASLYWNGVRWRVAPLPVDDFGPLFPSVTAEPGGTAWTIVNGARGVSGSTALLRFERGAWVRKSAPLADGDFLHAVAARSRRDVWLAVVAANSQTFTLNWNGVKWRRHDLDGMYNPDRVSLLPVSRTSVWAYLEEQLWHWDGAAWSKVTNVPRHGWLVMPYSGSLVSDGHGGLWLGHLAEATSGYAGYLHWDGSTWTTFLGPAREYNGRSEWAQVTDIAPIPGTRSMWAVGYVGTGLSPFIERFG</sequence>
<reference evidence="2 3" key="1">
    <citation type="journal article" date="2019" name="Int. J. Syst. Evol. Microbiol.">
        <title>The Global Catalogue of Microorganisms (GCM) 10K type strain sequencing project: providing services to taxonomists for standard genome sequencing and annotation.</title>
        <authorList>
            <consortium name="The Broad Institute Genomics Platform"/>
            <consortium name="The Broad Institute Genome Sequencing Center for Infectious Disease"/>
            <person name="Wu L."/>
            <person name="Ma J."/>
        </authorList>
    </citation>
    <scope>NUCLEOTIDE SEQUENCE [LARGE SCALE GENOMIC DNA]</scope>
    <source>
        <strain evidence="2 3">JCM 3325</strain>
    </source>
</reference>
<evidence type="ECO:0000256" key="1">
    <source>
        <dbReference type="SAM" id="SignalP"/>
    </source>
</evidence>
<protein>
    <recommendedName>
        <fullName evidence="4">Tat pathway signal sequence domain protein</fullName>
    </recommendedName>
</protein>
<accession>A0ABN3JNV3</accession>
<gene>
    <name evidence="2" type="ORF">GCM10010191_55260</name>
</gene>
<evidence type="ECO:0008006" key="4">
    <source>
        <dbReference type="Google" id="ProtNLM"/>
    </source>
</evidence>
<evidence type="ECO:0000313" key="2">
    <source>
        <dbReference type="EMBL" id="GAA2433893.1"/>
    </source>
</evidence>
<evidence type="ECO:0000313" key="3">
    <source>
        <dbReference type="Proteomes" id="UP001501231"/>
    </source>
</evidence>
<dbReference type="Proteomes" id="UP001501231">
    <property type="component" value="Unassembled WGS sequence"/>
</dbReference>
<name>A0ABN3JNV3_9ACTN</name>
<comment type="caution">
    <text evidence="2">The sequence shown here is derived from an EMBL/GenBank/DDBJ whole genome shotgun (WGS) entry which is preliminary data.</text>
</comment>
<organism evidence="2 3">
    <name type="scientific">Actinomadura vinacea</name>
    <dbReference type="NCBI Taxonomy" id="115336"/>
    <lineage>
        <taxon>Bacteria</taxon>
        <taxon>Bacillati</taxon>
        <taxon>Actinomycetota</taxon>
        <taxon>Actinomycetes</taxon>
        <taxon>Streptosporangiales</taxon>
        <taxon>Thermomonosporaceae</taxon>
        <taxon>Actinomadura</taxon>
    </lineage>
</organism>
<keyword evidence="1" id="KW-0732">Signal</keyword>
<dbReference type="RefSeq" id="WP_344592747.1">
    <property type="nucleotide sequence ID" value="NZ_BAAARW010000020.1"/>
</dbReference>
<dbReference type="EMBL" id="BAAARW010000020">
    <property type="protein sequence ID" value="GAA2433893.1"/>
    <property type="molecule type" value="Genomic_DNA"/>
</dbReference>
<dbReference type="InterPro" id="IPR006311">
    <property type="entry name" value="TAT_signal"/>
</dbReference>
<dbReference type="PROSITE" id="PS51318">
    <property type="entry name" value="TAT"/>
    <property type="match status" value="1"/>
</dbReference>
<proteinExistence type="predicted"/>
<feature type="signal peptide" evidence="1">
    <location>
        <begin position="1"/>
        <end position="40"/>
    </location>
</feature>
<feature type="chain" id="PRO_5047434759" description="Tat pathway signal sequence domain protein" evidence="1">
    <location>
        <begin position="41"/>
        <end position="374"/>
    </location>
</feature>
<keyword evidence="3" id="KW-1185">Reference proteome</keyword>